<sequence length="292" mass="33122">MEKLEKFISGEDPLNKLINHASKHLYDFIICKKKQKPSAKITIKAINILFFLSSIWILSTALSTTPLNQPLTDKSTIISFDLGILFNKVTVQTVVWVANRETPVNGTSSTLNLTRQWILTLVNGSGRVILSSNSSRHVKKPIAQLLDSGNLVVRDDSIEDYLWQSFDYPTDTALPRMKLGIDLKIGFRGFLRSWKSRNDPLRGRGFSKSPSQLPSPDYIYTYVSDPEKVSFVYQLTEGLSLVCATVATLLSADVWINFTPKDPTKWARGNWSKGCVRKTLFYFQNEVKFLKY</sequence>
<accession>A0A3Q7EWP2</accession>
<evidence type="ECO:0000313" key="5">
    <source>
        <dbReference type="Proteomes" id="UP000004994"/>
    </source>
</evidence>
<dbReference type="InterPro" id="IPR036426">
    <property type="entry name" value="Bulb-type_lectin_dom_sf"/>
</dbReference>
<dbReference type="InParanoid" id="A0A3Q7EWP2"/>
<dbReference type="PROSITE" id="PS50927">
    <property type="entry name" value="BULB_LECTIN"/>
    <property type="match status" value="1"/>
</dbReference>
<evidence type="ECO:0000256" key="1">
    <source>
        <dbReference type="ARBA" id="ARBA00022729"/>
    </source>
</evidence>
<dbReference type="PANTHER" id="PTHR32444:SF235">
    <property type="entry name" value="OS01G0783900 PROTEIN"/>
    <property type="match status" value="1"/>
</dbReference>
<dbReference type="CDD" id="cd00028">
    <property type="entry name" value="B_lectin"/>
    <property type="match status" value="1"/>
</dbReference>
<evidence type="ECO:0000256" key="2">
    <source>
        <dbReference type="ARBA" id="ARBA00023180"/>
    </source>
</evidence>
<organism evidence="4">
    <name type="scientific">Solanum lycopersicum</name>
    <name type="common">Tomato</name>
    <name type="synonym">Lycopersicon esculentum</name>
    <dbReference type="NCBI Taxonomy" id="4081"/>
    <lineage>
        <taxon>Eukaryota</taxon>
        <taxon>Viridiplantae</taxon>
        <taxon>Streptophyta</taxon>
        <taxon>Embryophyta</taxon>
        <taxon>Tracheophyta</taxon>
        <taxon>Spermatophyta</taxon>
        <taxon>Magnoliopsida</taxon>
        <taxon>eudicotyledons</taxon>
        <taxon>Gunneridae</taxon>
        <taxon>Pentapetalae</taxon>
        <taxon>asterids</taxon>
        <taxon>lamiids</taxon>
        <taxon>Solanales</taxon>
        <taxon>Solanaceae</taxon>
        <taxon>Solanoideae</taxon>
        <taxon>Solaneae</taxon>
        <taxon>Solanum</taxon>
        <taxon>Solanum subgen. Lycopersicon</taxon>
    </lineage>
</organism>
<dbReference type="EnsemblPlants" id="Solyc02g030380.2.1">
    <property type="protein sequence ID" value="Solyc02g030380.2.1"/>
    <property type="gene ID" value="Solyc02g030380.2"/>
</dbReference>
<evidence type="ECO:0000313" key="4">
    <source>
        <dbReference type="EnsemblPlants" id="Solyc02g030380.2.1"/>
    </source>
</evidence>
<dbReference type="SUPFAM" id="SSF51110">
    <property type="entry name" value="alpha-D-mannose-specific plant lectins"/>
    <property type="match status" value="1"/>
</dbReference>
<dbReference type="Gene3D" id="2.90.10.10">
    <property type="entry name" value="Bulb-type lectin domain"/>
    <property type="match status" value="1"/>
</dbReference>
<feature type="domain" description="Bulb-type lectin" evidence="3">
    <location>
        <begin position="43"/>
        <end position="166"/>
    </location>
</feature>
<evidence type="ECO:0000259" key="3">
    <source>
        <dbReference type="PROSITE" id="PS50927"/>
    </source>
</evidence>
<dbReference type="Proteomes" id="UP000004994">
    <property type="component" value="Chromosome 2"/>
</dbReference>
<name>A0A3Q7EWP2_SOLLC</name>
<proteinExistence type="predicted"/>
<dbReference type="Gramene" id="Solyc02g030380.2.1">
    <property type="protein sequence ID" value="Solyc02g030380.2.1"/>
    <property type="gene ID" value="Solyc02g030380.2"/>
</dbReference>
<reference evidence="4" key="1">
    <citation type="journal article" date="2012" name="Nature">
        <title>The tomato genome sequence provides insights into fleshy fruit evolution.</title>
        <authorList>
            <consortium name="Tomato Genome Consortium"/>
        </authorList>
    </citation>
    <scope>NUCLEOTIDE SEQUENCE [LARGE SCALE GENOMIC DNA]</scope>
    <source>
        <strain evidence="4">cv. Heinz 1706</strain>
    </source>
</reference>
<reference evidence="4" key="2">
    <citation type="submission" date="2019-01" db="UniProtKB">
        <authorList>
            <consortium name="EnsemblPlants"/>
        </authorList>
    </citation>
    <scope>IDENTIFICATION</scope>
    <source>
        <strain evidence="4">cv. Heinz 1706</strain>
    </source>
</reference>
<dbReference type="STRING" id="4081.A0A3Q7EWP2"/>
<keyword evidence="5" id="KW-1185">Reference proteome</keyword>
<dbReference type="SMART" id="SM00108">
    <property type="entry name" value="B_lectin"/>
    <property type="match status" value="1"/>
</dbReference>
<dbReference type="Pfam" id="PF01453">
    <property type="entry name" value="B_lectin"/>
    <property type="match status" value="1"/>
</dbReference>
<dbReference type="OMA" id="INHASKH"/>
<keyword evidence="2" id="KW-0325">Glycoprotein</keyword>
<dbReference type="PANTHER" id="PTHR32444">
    <property type="entry name" value="BULB-TYPE LECTIN DOMAIN-CONTAINING PROTEIN"/>
    <property type="match status" value="1"/>
</dbReference>
<protein>
    <recommendedName>
        <fullName evidence="3">Bulb-type lectin domain-containing protein</fullName>
    </recommendedName>
</protein>
<keyword evidence="1" id="KW-0732">Signal</keyword>
<dbReference type="AlphaFoldDB" id="A0A3Q7EWP2"/>
<dbReference type="InterPro" id="IPR001480">
    <property type="entry name" value="Bulb-type_lectin_dom"/>
</dbReference>